<dbReference type="RefSeq" id="WP_255922460.1">
    <property type="nucleotide sequence ID" value="NZ_JANFNG010000022.1"/>
</dbReference>
<dbReference type="PANTHER" id="PTHR43585:SF2">
    <property type="entry name" value="ATP-GRASP ENZYME FSQD"/>
    <property type="match status" value="1"/>
</dbReference>
<proteinExistence type="predicted"/>
<evidence type="ECO:0000256" key="5">
    <source>
        <dbReference type="PROSITE-ProRule" id="PRU00409"/>
    </source>
</evidence>
<dbReference type="SUPFAM" id="SSF56059">
    <property type="entry name" value="Glutathione synthetase ATP-binding domain-like"/>
    <property type="match status" value="1"/>
</dbReference>
<dbReference type="PANTHER" id="PTHR43585">
    <property type="entry name" value="FUMIPYRROLE BIOSYNTHESIS PROTEIN C"/>
    <property type="match status" value="1"/>
</dbReference>
<dbReference type="Gene3D" id="3.30.470.20">
    <property type="entry name" value="ATP-grasp fold, B domain"/>
    <property type="match status" value="1"/>
</dbReference>
<feature type="domain" description="ATP-grasp" evidence="6">
    <location>
        <begin position="119"/>
        <end position="308"/>
    </location>
</feature>
<keyword evidence="1" id="KW-0436">Ligase</keyword>
<keyword evidence="8" id="KW-1185">Reference proteome</keyword>
<dbReference type="InterPro" id="IPR011761">
    <property type="entry name" value="ATP-grasp"/>
</dbReference>
<dbReference type="InterPro" id="IPR003135">
    <property type="entry name" value="ATP-grasp_carboxylate-amine"/>
</dbReference>
<dbReference type="InterPro" id="IPR052032">
    <property type="entry name" value="ATP-dep_AA_Ligase"/>
</dbReference>
<dbReference type="Gene3D" id="3.30.1490.20">
    <property type="entry name" value="ATP-grasp fold, A domain"/>
    <property type="match status" value="1"/>
</dbReference>
<name>A0ABT1Q0Q8_9ACTN</name>
<sequence>MSDHRIPQYLVINRFDDECGHYQRFAAGIDCRLAFVTLPAGLPVIDRSAALDTVVVDSLGHDTLLAKAEALMAKHGPFDGVVGISERDVIATARLRADLEVPGWREDFVRRFKDKPTMKQAVAAAGLRVPAFVALDEGSSAESVAEAVGLPLVLKPRAEAASRGVVVIEDLEELRTALKDVDRADHQCEEYVSGTVLHIDGIRRGGGFHFVSASAYLNTCLDFAHGLPMGSAVIDPGPRADRAVAFTAGCLDALGLDDGPFHLELIEADSGELVFLEVGIRPGGADIPTIHRDLFGIDLFAEAFRVTLGLPPATDPARLPQPRGGGWVAVPEPRPLPSRVVSRTPLLDLVPEVYGEILPEVGRVFTGDGGYDHIGGRFLLRAADSAGVEAAAAEVIRRYRLVAEPAR</sequence>
<evidence type="ECO:0000313" key="8">
    <source>
        <dbReference type="Proteomes" id="UP001057702"/>
    </source>
</evidence>
<dbReference type="EMBL" id="JANFNG010000022">
    <property type="protein sequence ID" value="MCQ4083502.1"/>
    <property type="molecule type" value="Genomic_DNA"/>
</dbReference>
<evidence type="ECO:0000313" key="7">
    <source>
        <dbReference type="EMBL" id="MCQ4083502.1"/>
    </source>
</evidence>
<evidence type="ECO:0000256" key="1">
    <source>
        <dbReference type="ARBA" id="ARBA00022598"/>
    </source>
</evidence>
<evidence type="ECO:0000259" key="6">
    <source>
        <dbReference type="PROSITE" id="PS50975"/>
    </source>
</evidence>
<evidence type="ECO:0000256" key="3">
    <source>
        <dbReference type="ARBA" id="ARBA00022755"/>
    </source>
</evidence>
<keyword evidence="3" id="KW-0658">Purine biosynthesis</keyword>
<dbReference type="Pfam" id="PF02222">
    <property type="entry name" value="ATP-grasp"/>
    <property type="match status" value="1"/>
</dbReference>
<organism evidence="7 8">
    <name type="scientific">Streptomyces humicola</name>
    <dbReference type="NCBI Taxonomy" id="2953240"/>
    <lineage>
        <taxon>Bacteria</taxon>
        <taxon>Bacillati</taxon>
        <taxon>Actinomycetota</taxon>
        <taxon>Actinomycetes</taxon>
        <taxon>Kitasatosporales</taxon>
        <taxon>Streptomycetaceae</taxon>
        <taxon>Streptomyces</taxon>
    </lineage>
</organism>
<evidence type="ECO:0000256" key="2">
    <source>
        <dbReference type="ARBA" id="ARBA00022741"/>
    </source>
</evidence>
<gene>
    <name evidence="7" type="ORF">NGB36_23625</name>
</gene>
<dbReference type="InterPro" id="IPR013815">
    <property type="entry name" value="ATP_grasp_subdomain_1"/>
</dbReference>
<keyword evidence="2 5" id="KW-0547">Nucleotide-binding</keyword>
<dbReference type="PROSITE" id="PS50975">
    <property type="entry name" value="ATP_GRASP"/>
    <property type="match status" value="1"/>
</dbReference>
<comment type="caution">
    <text evidence="7">The sequence shown here is derived from an EMBL/GenBank/DDBJ whole genome shotgun (WGS) entry which is preliminary data.</text>
</comment>
<reference evidence="7" key="1">
    <citation type="submission" date="2022-06" db="EMBL/GenBank/DDBJ databases">
        <title>Draft genome sequence of Streptomyces sp. RB6PN25 isolated from peat swamp forest in Thailand.</title>
        <authorList>
            <person name="Duangmal K."/>
            <person name="Klaysubun C."/>
        </authorList>
    </citation>
    <scope>NUCLEOTIDE SEQUENCE</scope>
    <source>
        <strain evidence="7">RB6PN25</strain>
    </source>
</reference>
<accession>A0ABT1Q0Q8</accession>
<dbReference type="Gene3D" id="3.40.50.20">
    <property type="match status" value="1"/>
</dbReference>
<dbReference type="Proteomes" id="UP001057702">
    <property type="component" value="Unassembled WGS sequence"/>
</dbReference>
<protein>
    <submittedName>
        <fullName evidence="7">ATP-grasp domain-containing protein</fullName>
    </submittedName>
</protein>
<evidence type="ECO:0000256" key="4">
    <source>
        <dbReference type="ARBA" id="ARBA00022840"/>
    </source>
</evidence>
<keyword evidence="4 5" id="KW-0067">ATP-binding</keyword>